<evidence type="ECO:0000256" key="1">
    <source>
        <dbReference type="SAM" id="Phobius"/>
    </source>
</evidence>
<proteinExistence type="predicted"/>
<dbReference type="OrthoDB" id="10459453at2759"/>
<keyword evidence="1" id="KW-0812">Transmembrane</keyword>
<dbReference type="AlphaFoldDB" id="A0A0V1I845"/>
<feature type="transmembrane region" description="Helical" evidence="1">
    <location>
        <begin position="20"/>
        <end position="37"/>
    </location>
</feature>
<evidence type="ECO:0000313" key="2">
    <source>
        <dbReference type="EMBL" id="KRZ18704.1"/>
    </source>
</evidence>
<organism evidence="2 3">
    <name type="scientific">Trichinella zimbabwensis</name>
    <dbReference type="NCBI Taxonomy" id="268475"/>
    <lineage>
        <taxon>Eukaryota</taxon>
        <taxon>Metazoa</taxon>
        <taxon>Ecdysozoa</taxon>
        <taxon>Nematoda</taxon>
        <taxon>Enoplea</taxon>
        <taxon>Dorylaimia</taxon>
        <taxon>Trichinellida</taxon>
        <taxon>Trichinellidae</taxon>
        <taxon>Trichinella</taxon>
    </lineage>
</organism>
<evidence type="ECO:0000313" key="3">
    <source>
        <dbReference type="Proteomes" id="UP000055024"/>
    </source>
</evidence>
<keyword evidence="3" id="KW-1185">Reference proteome</keyword>
<name>A0A0V1I845_9BILA</name>
<gene>
    <name evidence="2" type="ORF">T11_2573</name>
</gene>
<comment type="caution">
    <text evidence="2">The sequence shown here is derived from an EMBL/GenBank/DDBJ whole genome shotgun (WGS) entry which is preliminary data.</text>
</comment>
<dbReference type="EMBL" id="JYDP01000002">
    <property type="protein sequence ID" value="KRZ18704.1"/>
    <property type="molecule type" value="Genomic_DNA"/>
</dbReference>
<feature type="transmembrane region" description="Helical" evidence="1">
    <location>
        <begin position="49"/>
        <end position="68"/>
    </location>
</feature>
<keyword evidence="1" id="KW-1133">Transmembrane helix</keyword>
<dbReference type="Proteomes" id="UP000055024">
    <property type="component" value="Unassembled WGS sequence"/>
</dbReference>
<protein>
    <submittedName>
        <fullName evidence="2">Uncharacterized protein</fullName>
    </submittedName>
</protein>
<accession>A0A0V1I845</accession>
<reference evidence="2 3" key="1">
    <citation type="submission" date="2015-01" db="EMBL/GenBank/DDBJ databases">
        <title>Evolution of Trichinella species and genotypes.</title>
        <authorList>
            <person name="Korhonen P.K."/>
            <person name="Edoardo P."/>
            <person name="Giuseppe L.R."/>
            <person name="Gasser R.B."/>
        </authorList>
    </citation>
    <scope>NUCLEOTIDE SEQUENCE [LARGE SCALE GENOMIC DNA]</scope>
    <source>
        <strain evidence="2">ISS1029</strain>
    </source>
</reference>
<sequence>MHKYNRHKLRTKTTPNLFPLVIYTSHVSAVWLSFSSLSACLSSKQTYTIANFASTPISHCIATSYGIIGMRKQTLPQRLIGADIHPNCRFQQHY</sequence>
<keyword evidence="1" id="KW-0472">Membrane</keyword>